<evidence type="ECO:0000256" key="3">
    <source>
        <dbReference type="ARBA" id="ARBA00022443"/>
    </source>
</evidence>
<feature type="region of interest" description="Disordered" evidence="10">
    <location>
        <begin position="88"/>
        <end position="114"/>
    </location>
</feature>
<feature type="region of interest" description="Disordered" evidence="10">
    <location>
        <begin position="592"/>
        <end position="657"/>
    </location>
</feature>
<dbReference type="GO" id="GO:0003009">
    <property type="term" value="P:skeletal muscle contraction"/>
    <property type="evidence" value="ECO:0007669"/>
    <property type="project" value="TreeGrafter"/>
</dbReference>
<dbReference type="InterPro" id="IPR001452">
    <property type="entry name" value="SH3_domain"/>
</dbReference>
<dbReference type="AlphaFoldDB" id="A0A811VD80"/>
<keyword evidence="3 9" id="KW-0728">SH3 domain</keyword>
<dbReference type="GO" id="GO:0008270">
    <property type="term" value="F:zinc ion binding"/>
    <property type="evidence" value="ECO:0007669"/>
    <property type="project" value="UniProtKB-KW"/>
</dbReference>
<protein>
    <submittedName>
        <fullName evidence="12">(Mediterranean fruit fly) hypothetical protein</fullName>
    </submittedName>
</protein>
<dbReference type="PRINTS" id="PR00452">
    <property type="entry name" value="SH3DOMAIN"/>
</dbReference>
<organism evidence="12 13">
    <name type="scientific">Ceratitis capitata</name>
    <name type="common">Mediterranean fruit fly</name>
    <name type="synonym">Tephritis capitata</name>
    <dbReference type="NCBI Taxonomy" id="7213"/>
    <lineage>
        <taxon>Eukaryota</taxon>
        <taxon>Metazoa</taxon>
        <taxon>Ecdysozoa</taxon>
        <taxon>Arthropoda</taxon>
        <taxon>Hexapoda</taxon>
        <taxon>Insecta</taxon>
        <taxon>Pterygota</taxon>
        <taxon>Neoptera</taxon>
        <taxon>Endopterygota</taxon>
        <taxon>Diptera</taxon>
        <taxon>Brachycera</taxon>
        <taxon>Muscomorpha</taxon>
        <taxon>Tephritoidea</taxon>
        <taxon>Tephritidae</taxon>
        <taxon>Ceratitis</taxon>
        <taxon>Ceratitis</taxon>
    </lineage>
</organism>
<dbReference type="GO" id="GO:0005737">
    <property type="term" value="C:cytoplasm"/>
    <property type="evidence" value="ECO:0007669"/>
    <property type="project" value="UniProtKB-SubCell"/>
</dbReference>
<evidence type="ECO:0000256" key="5">
    <source>
        <dbReference type="ARBA" id="ARBA00022490"/>
    </source>
</evidence>
<evidence type="ECO:0000256" key="9">
    <source>
        <dbReference type="PROSITE-ProRule" id="PRU00192"/>
    </source>
</evidence>
<accession>A0A811VD80</accession>
<reference evidence="12" key="1">
    <citation type="submission" date="2020-11" db="EMBL/GenBank/DDBJ databases">
        <authorList>
            <person name="Whitehead M."/>
        </authorList>
    </citation>
    <scope>NUCLEOTIDE SEQUENCE</scope>
    <source>
        <strain evidence="12">EGII</strain>
    </source>
</reference>
<evidence type="ECO:0000256" key="7">
    <source>
        <dbReference type="ARBA" id="ARBA00022771"/>
    </source>
</evidence>
<feature type="region of interest" description="Disordered" evidence="10">
    <location>
        <begin position="749"/>
        <end position="779"/>
    </location>
</feature>
<feature type="compositionally biased region" description="Basic and acidic residues" evidence="10">
    <location>
        <begin position="638"/>
        <end position="653"/>
    </location>
</feature>
<dbReference type="EMBL" id="CAJHJT010000056">
    <property type="protein sequence ID" value="CAD7013835.1"/>
    <property type="molecule type" value="Genomic_DNA"/>
</dbReference>
<dbReference type="FunFam" id="2.30.30.40:FF:000221">
    <property type="entry name" value="SH3 and cysteine-rich domain-containing protein 2"/>
    <property type="match status" value="1"/>
</dbReference>
<evidence type="ECO:0000256" key="10">
    <source>
        <dbReference type="SAM" id="MobiDB-lite"/>
    </source>
</evidence>
<dbReference type="InterPro" id="IPR059031">
    <property type="entry name" value="SH3_20"/>
</dbReference>
<evidence type="ECO:0000256" key="2">
    <source>
        <dbReference type="ARBA" id="ARBA00004496"/>
    </source>
</evidence>
<dbReference type="SUPFAM" id="SSF50044">
    <property type="entry name" value="SH3-domain"/>
    <property type="match status" value="2"/>
</dbReference>
<dbReference type="InterPro" id="IPR036028">
    <property type="entry name" value="SH3-like_dom_sf"/>
</dbReference>
<name>A0A811VD80_CERCA</name>
<dbReference type="PANTHER" id="PTHR15135:SF7">
    <property type="entry name" value="STAC-LIKE, ISOFORM J"/>
    <property type="match status" value="1"/>
</dbReference>
<feature type="region of interest" description="Disordered" evidence="10">
    <location>
        <begin position="1"/>
        <end position="60"/>
    </location>
</feature>
<comment type="caution">
    <text evidence="12">The sequence shown here is derived from an EMBL/GenBank/DDBJ whole genome shotgun (WGS) entry which is preliminary data.</text>
</comment>
<evidence type="ECO:0000313" key="12">
    <source>
        <dbReference type="EMBL" id="CAD7013835.1"/>
    </source>
</evidence>
<evidence type="ECO:0000256" key="4">
    <source>
        <dbReference type="ARBA" id="ARBA00022475"/>
    </source>
</evidence>
<evidence type="ECO:0000259" key="11">
    <source>
        <dbReference type="PROSITE" id="PS50002"/>
    </source>
</evidence>
<dbReference type="Pfam" id="PF26085">
    <property type="entry name" value="SH3_20"/>
    <property type="match status" value="1"/>
</dbReference>
<keyword evidence="7" id="KW-0863">Zinc-finger</keyword>
<evidence type="ECO:0000256" key="8">
    <source>
        <dbReference type="ARBA" id="ARBA00023136"/>
    </source>
</evidence>
<gene>
    <name evidence="12" type="ORF">CCAP1982_LOCUS21855</name>
</gene>
<feature type="compositionally biased region" description="Polar residues" evidence="10">
    <location>
        <begin position="1"/>
        <end position="11"/>
    </location>
</feature>
<feature type="domain" description="SH3" evidence="11">
    <location>
        <begin position="124"/>
        <end position="183"/>
    </location>
</feature>
<feature type="region of interest" description="Disordered" evidence="10">
    <location>
        <begin position="344"/>
        <end position="364"/>
    </location>
</feature>
<dbReference type="Proteomes" id="UP000606786">
    <property type="component" value="Unassembled WGS sequence"/>
</dbReference>
<keyword evidence="13" id="KW-1185">Reference proteome</keyword>
<keyword evidence="5" id="KW-0963">Cytoplasm</keyword>
<dbReference type="PANTHER" id="PTHR15135">
    <property type="entry name" value="STAC"/>
    <property type="match status" value="1"/>
</dbReference>
<dbReference type="Gene3D" id="2.30.30.40">
    <property type="entry name" value="SH3 Domains"/>
    <property type="match status" value="1"/>
</dbReference>
<evidence type="ECO:0000256" key="1">
    <source>
        <dbReference type="ARBA" id="ARBA00004236"/>
    </source>
</evidence>
<keyword evidence="4" id="KW-1003">Cell membrane</keyword>
<dbReference type="OrthoDB" id="6250593at2759"/>
<dbReference type="SMART" id="SM00326">
    <property type="entry name" value="SH3"/>
    <property type="match status" value="2"/>
</dbReference>
<dbReference type="InterPro" id="IPR039688">
    <property type="entry name" value="STAC1/2/3"/>
</dbReference>
<comment type="subcellular location">
    <subcellularLocation>
        <location evidence="1">Cell membrane</location>
    </subcellularLocation>
    <subcellularLocation>
        <location evidence="2">Cytoplasm</location>
    </subcellularLocation>
</comment>
<feature type="compositionally biased region" description="Gly residues" evidence="10">
    <location>
        <begin position="32"/>
        <end position="46"/>
    </location>
</feature>
<dbReference type="GO" id="GO:1903078">
    <property type="term" value="P:positive regulation of protein localization to plasma membrane"/>
    <property type="evidence" value="ECO:0007669"/>
    <property type="project" value="TreeGrafter"/>
</dbReference>
<keyword evidence="7" id="KW-0862">Zinc</keyword>
<keyword evidence="6" id="KW-0677">Repeat</keyword>
<feature type="compositionally biased region" description="Polar residues" evidence="10">
    <location>
        <begin position="598"/>
        <end position="612"/>
    </location>
</feature>
<keyword evidence="7" id="KW-0479">Metal-binding</keyword>
<dbReference type="PROSITE" id="PS50002">
    <property type="entry name" value="SH3"/>
    <property type="match status" value="1"/>
</dbReference>
<sequence>MKSLSLDSPESTELHGQMRRRQQPVIGTTTVVGGGGSVYYHGGSGGHLEHSTPPSNNSRLHSFKRAFTAPSSPSHQGRKLLYATRGMRGGSVDLPDEMEKSQSSASTSPCPSPVRQFQKSHRLLPTNLYVVLYNFKARHSDELDLKAGYKVTVIDTSDPDWWQGKLLGRTGYFPSKYCVRLNANEKPLQVVHNLQVSDGERGELQLLRDQIVIQIGDEVNGMVLVRNGENRQGYCPIKYLQELLDKTKRRIRIVVSENGGSGTSYNNLSREPSAPPAEYGMKNVNVDYNGDYAGGPGSEYYGSFDAAAASGRSKNDKNWENWERIREQKLEKMKNICFESYRQSKRDRMQQAKPKPKQLDPTWYTDNIYSNRSEDLEEDYVPECLKYGTYRKLRNIREQDEFFVEDILDDVPADVGGKGKRGEGEGSPGYGIHRSISCREFQYPKSQSCYVMSGGGTASYEGTGGTTSILKKTNVPKSYSFSATTSKTTPFDVMDYELPPTSATRRDKQEAFRKSAGYYCSSSLDESTLAYAAHEATASSPPPPPAPAPHPCCAREHCTSVNCLLDEIYPSYPAAAGRRTWRSRGTPVGMYSAGASGGSNRNLHTASASTTADWVEERERGSQRVAAASRYSMHSGVRSREHERERHSDRECEQPPPPPPTVICCCAADDYCYHRQQQRHIARSRSRLHCPGHHPAAEEEEHSHCRAVAYDTDLDHFIRDERDRLLMQDKFLDEDERYLSNAGPSLHYTTQYRRPARSKSLLEVQPPSRYDDDTCSDSTEMDLEDFNVDLEKYWAELDKPPSPVDLDMQRRNMQSNLKTKNVTVGCYNNGQPIDMHDREQERMMIKKSLLEGMPSPPQVESSAPDGSAIHHGANNSSDFNFFEQGDSPLHRAYAYGHKVYPVADNLPSYKYNNFYTDHEVQTKQPTTGGHHASASGHSALSLINNIFSIYKPNKYSAQNCQMNVEAKPEPCKKMNVPTTRRPLGASHTDYMHSMKRPMLVSTDQPQFKIVPEKTGLKITPLYPYEDYMVEKPQSRHKFGGMTRPVVPPH</sequence>
<dbReference type="GO" id="GO:0005886">
    <property type="term" value="C:plasma membrane"/>
    <property type="evidence" value="ECO:0007669"/>
    <property type="project" value="UniProtKB-SubCell"/>
</dbReference>
<keyword evidence="8" id="KW-0472">Membrane</keyword>
<dbReference type="Pfam" id="PF00018">
    <property type="entry name" value="SH3_1"/>
    <property type="match status" value="1"/>
</dbReference>
<proteinExistence type="predicted"/>
<evidence type="ECO:0000256" key="6">
    <source>
        <dbReference type="ARBA" id="ARBA00022737"/>
    </source>
</evidence>
<evidence type="ECO:0000313" key="13">
    <source>
        <dbReference type="Proteomes" id="UP000606786"/>
    </source>
</evidence>